<organism evidence="1 2">
    <name type="scientific">Sneathia sanguinegens</name>
    <dbReference type="NCBI Taxonomy" id="40543"/>
    <lineage>
        <taxon>Bacteria</taxon>
        <taxon>Fusobacteriati</taxon>
        <taxon>Fusobacteriota</taxon>
        <taxon>Fusobacteriia</taxon>
        <taxon>Fusobacteriales</taxon>
        <taxon>Leptotrichiaceae</taxon>
        <taxon>Sneathia</taxon>
    </lineage>
</organism>
<gene>
    <name evidence="1" type="ORF">QQA45_06900</name>
</gene>
<sequence>MKGYNLSELEIMLKKFLKYRSLRGKKVLMSIILLSSAITLSKTLDNINMEQFQKSNNEQVGCELQMDGTWDCDNQIKFAKYELEISNSKHTDLKAVDYKFADYFLTKTKINKEIADEFLIILPDVRILEEQREKITKFGKDVIVFMLKGKNEKLKYRSFEELNNVKFAKNVKIITLSLDDEETDRFITDTKNNSLYFQDYFKYKFYGKYKKITRFNYLEAINHE</sequence>
<reference evidence="1 2" key="1">
    <citation type="submission" date="2023-06" db="EMBL/GenBank/DDBJ databases">
        <title>Antibody response to the Sneathia vaginalis cytopathogenic toxin A during pregnancy.</title>
        <authorList>
            <person name="Mccoy Z.T."/>
            <person name="Serrano M.G."/>
            <person name="Spaine K."/>
            <person name="Edwards D.J."/>
            <person name="Buck G.A."/>
            <person name="Jefferson K."/>
        </authorList>
    </citation>
    <scope>NUCLEOTIDE SEQUENCE [LARGE SCALE GENOMIC DNA]</scope>
    <source>
        <strain evidence="1 2">CCUG 42621</strain>
    </source>
</reference>
<accession>A0ABT7HKZ4</accession>
<comment type="caution">
    <text evidence="1">The sequence shown here is derived from an EMBL/GenBank/DDBJ whole genome shotgun (WGS) entry which is preliminary data.</text>
</comment>
<dbReference type="EMBL" id="JASSPP010000015">
    <property type="protein sequence ID" value="MDK9581206.1"/>
    <property type="molecule type" value="Genomic_DNA"/>
</dbReference>
<evidence type="ECO:0000313" key="2">
    <source>
        <dbReference type="Proteomes" id="UP001225134"/>
    </source>
</evidence>
<evidence type="ECO:0000313" key="1">
    <source>
        <dbReference type="EMBL" id="MDK9581206.1"/>
    </source>
</evidence>
<name>A0ABT7HKZ4_9FUSO</name>
<dbReference type="Proteomes" id="UP001225134">
    <property type="component" value="Unassembled WGS sequence"/>
</dbReference>
<dbReference type="RefSeq" id="WP_285153612.1">
    <property type="nucleotide sequence ID" value="NZ_JASSPP010000015.1"/>
</dbReference>
<proteinExistence type="predicted"/>
<keyword evidence="2" id="KW-1185">Reference proteome</keyword>
<protein>
    <submittedName>
        <fullName evidence="1">Uncharacterized protein</fullName>
    </submittedName>
</protein>